<name>A0ACC2P533_9HYME</name>
<reference evidence="1" key="1">
    <citation type="submission" date="2023-04" db="EMBL/GenBank/DDBJ databases">
        <title>A chromosome-level genome assembly of the parasitoid wasp Eretmocerus hayati.</title>
        <authorList>
            <person name="Zhong Y."/>
            <person name="Liu S."/>
            <person name="Liu Y."/>
        </authorList>
    </citation>
    <scope>NUCLEOTIDE SEQUENCE</scope>
    <source>
        <strain evidence="1">ZJU_SS_LIU_2023</strain>
    </source>
</reference>
<proteinExistence type="predicted"/>
<dbReference type="EMBL" id="CM056742">
    <property type="protein sequence ID" value="KAJ8678670.1"/>
    <property type="molecule type" value="Genomic_DNA"/>
</dbReference>
<keyword evidence="2" id="KW-1185">Reference proteome</keyword>
<gene>
    <name evidence="1" type="ORF">QAD02_014457</name>
</gene>
<sequence length="327" mass="37753">MEQTRLKERVEQWLEEQLQVSCKVIRAWKIRSPKEEMIGLECLSSEKWKEIMTNKSKLKGTDVFIEKDLTWQEREIRRKLVGFAKEQAGKGKKTLEWKRTEASSREKMKIISWNIAEAKNINHKAWGYLKEFEVIFLAETWLEGKEEAGIRSKIGEYDITTIEAKRQNKKGRASGSMLLATKKELKAKIERLNEETLSCKVNTRKEKWSIILTYMNKAKEDNWRCIEDQVEDQAGRNILILGDMNARTGEEGGSDIPGKRRNSKDTVKNTEGQKMLKKLEQLGLIILNGGLSGDEEGKYTYIGARGITVIDYAIANMGGMEKKRKWK</sequence>
<organism evidence="1 2">
    <name type="scientific">Eretmocerus hayati</name>
    <dbReference type="NCBI Taxonomy" id="131215"/>
    <lineage>
        <taxon>Eukaryota</taxon>
        <taxon>Metazoa</taxon>
        <taxon>Ecdysozoa</taxon>
        <taxon>Arthropoda</taxon>
        <taxon>Hexapoda</taxon>
        <taxon>Insecta</taxon>
        <taxon>Pterygota</taxon>
        <taxon>Neoptera</taxon>
        <taxon>Endopterygota</taxon>
        <taxon>Hymenoptera</taxon>
        <taxon>Apocrita</taxon>
        <taxon>Proctotrupomorpha</taxon>
        <taxon>Chalcidoidea</taxon>
        <taxon>Aphelinidae</taxon>
        <taxon>Aphelininae</taxon>
        <taxon>Eretmocerus</taxon>
    </lineage>
</organism>
<comment type="caution">
    <text evidence="1">The sequence shown here is derived from an EMBL/GenBank/DDBJ whole genome shotgun (WGS) entry which is preliminary data.</text>
</comment>
<protein>
    <submittedName>
        <fullName evidence="1">Uncharacterized protein</fullName>
    </submittedName>
</protein>
<accession>A0ACC2P533</accession>
<dbReference type="Proteomes" id="UP001239111">
    <property type="component" value="Chromosome 2"/>
</dbReference>
<evidence type="ECO:0000313" key="1">
    <source>
        <dbReference type="EMBL" id="KAJ8678670.1"/>
    </source>
</evidence>
<evidence type="ECO:0000313" key="2">
    <source>
        <dbReference type="Proteomes" id="UP001239111"/>
    </source>
</evidence>